<name>A0ABY4AJA3_9BURK</name>
<sequence>MPVAQRFTTEYIDHEDRLRISASLPNEEVAVMWITRRLLDRLASHLAGLLEQETAQAPLPEVQQTFAQQAAVASHVQQSQEQEQVPVQAQQAQTVHEWLVLEVDVTPLEQGVLLRLRGSQAEQVVELGMPPVLLRQWLAIVHGQYMRAEWPLSAWPAWMNEAAQAPAAAENSGVILH</sequence>
<gene>
    <name evidence="1" type="ORF">DHf2319_13260</name>
</gene>
<protein>
    <recommendedName>
        <fullName evidence="3">Flagellar hook-length control protein FliK</fullName>
    </recommendedName>
</protein>
<organism evidence="1 2">
    <name type="scientific">Orrella daihaiensis</name>
    <dbReference type="NCBI Taxonomy" id="2782176"/>
    <lineage>
        <taxon>Bacteria</taxon>
        <taxon>Pseudomonadati</taxon>
        <taxon>Pseudomonadota</taxon>
        <taxon>Betaproteobacteria</taxon>
        <taxon>Burkholderiales</taxon>
        <taxon>Alcaligenaceae</taxon>
        <taxon>Orrella</taxon>
    </lineage>
</organism>
<dbReference type="RefSeq" id="WP_243478776.1">
    <property type="nucleotide sequence ID" value="NZ_CP063982.1"/>
</dbReference>
<dbReference type="Proteomes" id="UP000831607">
    <property type="component" value="Chromosome"/>
</dbReference>
<accession>A0ABY4AJA3</accession>
<dbReference type="EMBL" id="CP063982">
    <property type="protein sequence ID" value="UOD50372.1"/>
    <property type="molecule type" value="Genomic_DNA"/>
</dbReference>
<evidence type="ECO:0000313" key="2">
    <source>
        <dbReference type="Proteomes" id="UP000831607"/>
    </source>
</evidence>
<proteinExistence type="predicted"/>
<keyword evidence="2" id="KW-1185">Reference proteome</keyword>
<reference evidence="1 2" key="1">
    <citation type="submission" date="2020-11" db="EMBL/GenBank/DDBJ databases">
        <title>Algicoccus daihaiensis sp.nov., isolated from Daihai Lake in Inner Mongolia.</title>
        <authorList>
            <person name="Kai J."/>
        </authorList>
    </citation>
    <scope>NUCLEOTIDE SEQUENCE [LARGE SCALE GENOMIC DNA]</scope>
    <source>
        <strain evidence="2">f23</strain>
    </source>
</reference>
<evidence type="ECO:0008006" key="3">
    <source>
        <dbReference type="Google" id="ProtNLM"/>
    </source>
</evidence>
<evidence type="ECO:0000313" key="1">
    <source>
        <dbReference type="EMBL" id="UOD50372.1"/>
    </source>
</evidence>